<evidence type="ECO:0000256" key="2">
    <source>
        <dbReference type="SAM" id="MobiDB-lite"/>
    </source>
</evidence>
<feature type="coiled-coil region" evidence="1">
    <location>
        <begin position="151"/>
        <end position="206"/>
    </location>
</feature>
<dbReference type="Gene3D" id="3.30.40.10">
    <property type="entry name" value="Zinc/RING finger domain, C3HC4 (zinc finger)"/>
    <property type="match status" value="1"/>
</dbReference>
<dbReference type="EMBL" id="OB684410">
    <property type="protein sequence ID" value="CAD7237070.1"/>
    <property type="molecule type" value="Genomic_DNA"/>
</dbReference>
<keyword evidence="1" id="KW-0175">Coiled coil</keyword>
<reference evidence="3" key="1">
    <citation type="submission" date="2020-11" db="EMBL/GenBank/DDBJ databases">
        <authorList>
            <person name="Tran Van P."/>
        </authorList>
    </citation>
    <scope>NUCLEOTIDE SEQUENCE</scope>
</reference>
<dbReference type="AlphaFoldDB" id="A0A7R8WTQ4"/>
<feature type="region of interest" description="Disordered" evidence="2">
    <location>
        <begin position="289"/>
        <end position="371"/>
    </location>
</feature>
<feature type="compositionally biased region" description="Basic and acidic residues" evidence="2">
    <location>
        <begin position="289"/>
        <end position="298"/>
    </location>
</feature>
<feature type="compositionally biased region" description="Low complexity" evidence="2">
    <location>
        <begin position="314"/>
        <end position="326"/>
    </location>
</feature>
<evidence type="ECO:0000256" key="1">
    <source>
        <dbReference type="SAM" id="Coils"/>
    </source>
</evidence>
<protein>
    <submittedName>
        <fullName evidence="3">Uncharacterized protein</fullName>
    </submittedName>
</protein>
<dbReference type="InterPro" id="IPR013083">
    <property type="entry name" value="Znf_RING/FYVE/PHD"/>
</dbReference>
<feature type="non-terminal residue" evidence="3">
    <location>
        <position position="1"/>
    </location>
</feature>
<evidence type="ECO:0000313" key="3">
    <source>
        <dbReference type="EMBL" id="CAD7237070.1"/>
    </source>
</evidence>
<sequence length="371" mass="41879">MITDVLVEVMMELGRWLTGIHRCHVEPDQKRLLDRAKLNRVYWTTRRHAWLDLVLRTLSRPLFNSASGTSRFSAGTSFGRGTIFDVDSISDWKYKRDALLSNDHFEDDSEYGACGGAAAAPSKKKQEPEGIPCDFCGVQFSDVNELCFHEQSCLEEQKKQAHALQEELNKEDEKRTKEVEAKTKMLQKEEAERRRMMKEAAERRQQSNALTRAHGLVSAGPKLTDQACPAFKMNTAECSECKKQILLCDLQDHEDKCSDEILRNIFMTCNDCGNEIKWENITKHELKCPKRKDSDHGQWQEASSSSESEKAPSRKSSSFSSASGKEVPVEPPEVEIEIPSRKSSSSSSSESEKVPSRKSSSSSYASEKEVP</sequence>
<accession>A0A7R8WTQ4</accession>
<gene>
    <name evidence="3" type="ORF">CTOB1V02_LOCUS14885</name>
</gene>
<name>A0A7R8WTQ4_9CRUS</name>
<organism evidence="3">
    <name type="scientific">Cyprideis torosa</name>
    <dbReference type="NCBI Taxonomy" id="163714"/>
    <lineage>
        <taxon>Eukaryota</taxon>
        <taxon>Metazoa</taxon>
        <taxon>Ecdysozoa</taxon>
        <taxon>Arthropoda</taxon>
        <taxon>Crustacea</taxon>
        <taxon>Oligostraca</taxon>
        <taxon>Ostracoda</taxon>
        <taxon>Podocopa</taxon>
        <taxon>Podocopida</taxon>
        <taxon>Cytherocopina</taxon>
        <taxon>Cytheroidea</taxon>
        <taxon>Cytherideidae</taxon>
        <taxon>Cyprideis</taxon>
    </lineage>
</organism>
<proteinExistence type="predicted"/>